<protein>
    <submittedName>
        <fullName evidence="5">Nucleotide sugar dehydrogenase</fullName>
    </submittedName>
</protein>
<evidence type="ECO:0000256" key="3">
    <source>
        <dbReference type="PIRNR" id="PIRNR000124"/>
    </source>
</evidence>
<dbReference type="Pfam" id="PF03720">
    <property type="entry name" value="UDPG_MGDP_dh_C"/>
    <property type="match status" value="1"/>
</dbReference>
<evidence type="ECO:0000313" key="6">
    <source>
        <dbReference type="Proteomes" id="UP000306192"/>
    </source>
</evidence>
<evidence type="ECO:0000256" key="2">
    <source>
        <dbReference type="ARBA" id="ARBA00023027"/>
    </source>
</evidence>
<organism evidence="5 6">
    <name type="scientific">Subtercola vilae</name>
    <dbReference type="NCBI Taxonomy" id="2056433"/>
    <lineage>
        <taxon>Bacteria</taxon>
        <taxon>Bacillati</taxon>
        <taxon>Actinomycetota</taxon>
        <taxon>Actinomycetes</taxon>
        <taxon>Micrococcales</taxon>
        <taxon>Microbacteriaceae</taxon>
        <taxon>Subtercola</taxon>
    </lineage>
</organism>
<dbReference type="InterPro" id="IPR014027">
    <property type="entry name" value="UDP-Glc/GDP-Man_DH_C"/>
</dbReference>
<dbReference type="PIRSF" id="PIRSF000124">
    <property type="entry name" value="UDPglc_GDPman_dh"/>
    <property type="match status" value="1"/>
</dbReference>
<proteinExistence type="inferred from homology"/>
<dbReference type="InterPro" id="IPR017476">
    <property type="entry name" value="UDP-Glc/GDP-Man"/>
</dbReference>
<evidence type="ECO:0000313" key="5">
    <source>
        <dbReference type="EMBL" id="TIH33029.1"/>
    </source>
</evidence>
<comment type="similarity">
    <text evidence="3">Belongs to the UDP-glucose/GDP-mannose dehydrogenase family.</text>
</comment>
<reference evidence="5 6" key="1">
    <citation type="journal article" date="2019" name="Microorganisms">
        <title>Systematic Affiliation and Genome Analysis of Subtercola vilae DB165(T) with Particular Emphasis on Cold Adaptation of an Isolate from a High-Altitude Cold Volcano Lake.</title>
        <authorList>
            <person name="Villalobos A.S."/>
            <person name="Wiese J."/>
            <person name="Imhoff J.F."/>
            <person name="Dorador C."/>
            <person name="Keller A."/>
            <person name="Hentschel U."/>
        </authorList>
    </citation>
    <scope>NUCLEOTIDE SEQUENCE [LARGE SCALE GENOMIC DNA]</scope>
    <source>
        <strain evidence="5 6">DB165</strain>
    </source>
</reference>
<dbReference type="GO" id="GO:0000271">
    <property type="term" value="P:polysaccharide biosynthetic process"/>
    <property type="evidence" value="ECO:0007669"/>
    <property type="project" value="InterPro"/>
</dbReference>
<dbReference type="GO" id="GO:0016628">
    <property type="term" value="F:oxidoreductase activity, acting on the CH-CH group of donors, NAD or NADP as acceptor"/>
    <property type="evidence" value="ECO:0007669"/>
    <property type="project" value="InterPro"/>
</dbReference>
<evidence type="ECO:0000259" key="4">
    <source>
        <dbReference type="SMART" id="SM00984"/>
    </source>
</evidence>
<dbReference type="Pfam" id="PF00984">
    <property type="entry name" value="UDPG_MGDP_dh"/>
    <property type="match status" value="1"/>
</dbReference>
<dbReference type="RefSeq" id="WP_136643194.1">
    <property type="nucleotide sequence ID" value="NZ_QYRT01000038.1"/>
</dbReference>
<gene>
    <name evidence="5" type="ORF">D4765_15365</name>
</gene>
<dbReference type="InterPro" id="IPR036291">
    <property type="entry name" value="NAD(P)-bd_dom_sf"/>
</dbReference>
<dbReference type="Gene3D" id="3.40.50.720">
    <property type="entry name" value="NAD(P)-binding Rossmann-like Domain"/>
    <property type="match status" value="2"/>
</dbReference>
<dbReference type="OrthoDB" id="5193947at2"/>
<dbReference type="GO" id="GO:0016616">
    <property type="term" value="F:oxidoreductase activity, acting on the CH-OH group of donors, NAD or NADP as acceptor"/>
    <property type="evidence" value="ECO:0007669"/>
    <property type="project" value="InterPro"/>
</dbReference>
<dbReference type="PANTHER" id="PTHR43491:SF1">
    <property type="entry name" value="UDP-N-ACETYL-D-MANNOSAMINE DEHYDROGENASE"/>
    <property type="match status" value="1"/>
</dbReference>
<keyword evidence="1" id="KW-0560">Oxidoreductase</keyword>
<accession>A0A4T2BPV9</accession>
<dbReference type="SUPFAM" id="SSF48179">
    <property type="entry name" value="6-phosphogluconate dehydrogenase C-terminal domain-like"/>
    <property type="match status" value="1"/>
</dbReference>
<sequence length="451" mass="48800">MSSLTDIRHGIEFAHPDRVVLTLAVEPPQAKAEFDFDVAVVGLGYVGLPTAIAYADSGARVLGLEISPRRLETILDRRADVLERDQLKLDRALSGNNLALTNDKSELSSARAVIVCVPTPVDDFLVPDLAILRAACAAVVEAATAGQILMLTSTTYVGCTNDLLVQPLSQRGFVVGRDIFVAFSAERIDPGNASFEQRDVPRVVGGATLECEEEADRLLHLYAANVHHVGSLAAAEMTKLLENTFRAVNIALANEFADICSSLDIDINTVIDAAATKPYGFMAFRPGPGVGGHCIPCDPHYLLWQLRRSRVDAPLIEVAMTAIAHRPRHVVERVRDVLSGRGQGLATAKVLLVGIAYKPNVADLRESPALEILSELRSHGATVGYLDNHFDVVTLSDGHVLQNVTQPALFAADLIIMHTTHESVDLDWITTHQLVIDATYDRVSYPTAVTL</sequence>
<dbReference type="SMART" id="SM00984">
    <property type="entry name" value="UDPG_MGDP_dh_C"/>
    <property type="match status" value="1"/>
</dbReference>
<evidence type="ECO:0000256" key="1">
    <source>
        <dbReference type="ARBA" id="ARBA00023002"/>
    </source>
</evidence>
<dbReference type="Proteomes" id="UP000306192">
    <property type="component" value="Unassembled WGS sequence"/>
</dbReference>
<dbReference type="SUPFAM" id="SSF51735">
    <property type="entry name" value="NAD(P)-binding Rossmann-fold domains"/>
    <property type="match status" value="1"/>
</dbReference>
<comment type="caution">
    <text evidence="5">The sequence shown here is derived from an EMBL/GenBank/DDBJ whole genome shotgun (WGS) entry which is preliminary data.</text>
</comment>
<dbReference type="GO" id="GO:0051287">
    <property type="term" value="F:NAD binding"/>
    <property type="evidence" value="ECO:0007669"/>
    <property type="project" value="InterPro"/>
</dbReference>
<dbReference type="EMBL" id="QYRT01000038">
    <property type="protein sequence ID" value="TIH33029.1"/>
    <property type="molecule type" value="Genomic_DNA"/>
</dbReference>
<dbReference type="InterPro" id="IPR014026">
    <property type="entry name" value="UDP-Glc/GDP-Man_DH_dimer"/>
</dbReference>
<dbReference type="PANTHER" id="PTHR43491">
    <property type="entry name" value="UDP-N-ACETYL-D-MANNOSAMINE DEHYDROGENASE"/>
    <property type="match status" value="1"/>
</dbReference>
<dbReference type="PIRSF" id="PIRSF500136">
    <property type="entry name" value="UDP_ManNAc_DH"/>
    <property type="match status" value="1"/>
</dbReference>
<dbReference type="InterPro" id="IPR028359">
    <property type="entry name" value="UDP_ManNAc/GlcNAc_DH"/>
</dbReference>
<dbReference type="InterPro" id="IPR008927">
    <property type="entry name" value="6-PGluconate_DH-like_C_sf"/>
</dbReference>
<dbReference type="InterPro" id="IPR001732">
    <property type="entry name" value="UDP-Glc/GDP-Man_DH_N"/>
</dbReference>
<dbReference type="AlphaFoldDB" id="A0A4T2BPV9"/>
<dbReference type="InterPro" id="IPR036220">
    <property type="entry name" value="UDP-Glc/GDP-Man_DH_C_sf"/>
</dbReference>
<dbReference type="NCBIfam" id="TIGR03026">
    <property type="entry name" value="NDP-sugDHase"/>
    <property type="match status" value="1"/>
</dbReference>
<name>A0A4T2BPV9_9MICO</name>
<keyword evidence="2" id="KW-0520">NAD</keyword>
<dbReference type="SUPFAM" id="SSF52413">
    <property type="entry name" value="UDP-glucose/GDP-mannose dehydrogenase C-terminal domain"/>
    <property type="match status" value="1"/>
</dbReference>
<dbReference type="Pfam" id="PF03721">
    <property type="entry name" value="UDPG_MGDP_dh_N"/>
    <property type="match status" value="1"/>
</dbReference>
<feature type="domain" description="UDP-glucose/GDP-mannose dehydrogenase C-terminal" evidence="4">
    <location>
        <begin position="351"/>
        <end position="442"/>
    </location>
</feature>
<keyword evidence="6" id="KW-1185">Reference proteome</keyword>